<evidence type="ECO:0000313" key="2">
    <source>
        <dbReference type="Proteomes" id="UP001160148"/>
    </source>
</evidence>
<organism evidence="1 2">
    <name type="scientific">Macrosiphum euphorbiae</name>
    <name type="common">potato aphid</name>
    <dbReference type="NCBI Taxonomy" id="13131"/>
    <lineage>
        <taxon>Eukaryota</taxon>
        <taxon>Metazoa</taxon>
        <taxon>Ecdysozoa</taxon>
        <taxon>Arthropoda</taxon>
        <taxon>Hexapoda</taxon>
        <taxon>Insecta</taxon>
        <taxon>Pterygota</taxon>
        <taxon>Neoptera</taxon>
        <taxon>Paraneoptera</taxon>
        <taxon>Hemiptera</taxon>
        <taxon>Sternorrhyncha</taxon>
        <taxon>Aphidomorpha</taxon>
        <taxon>Aphidoidea</taxon>
        <taxon>Aphididae</taxon>
        <taxon>Macrosiphini</taxon>
        <taxon>Macrosiphum</taxon>
    </lineage>
</organism>
<sequence>MPSQYFDVSSLEIPDSIKTQLADPHFNIPGQIDVLLGAEVSYSIFSGQRYPLSDCAILRRTTLGWVLAGKTFLSSAHVNNESPSHHPNINSALALLSTKSETLRQEEAEVERHFLRTVCRDENGRFVVRLPLRQPIDELGDSRCMAVNA</sequence>
<dbReference type="AlphaFoldDB" id="A0AAV0XRL7"/>
<dbReference type="EMBL" id="CARXXK010000121">
    <property type="protein sequence ID" value="CAI6369996.1"/>
    <property type="molecule type" value="Genomic_DNA"/>
</dbReference>
<accession>A0AAV0XRL7</accession>
<evidence type="ECO:0000313" key="1">
    <source>
        <dbReference type="EMBL" id="CAI6369996.1"/>
    </source>
</evidence>
<gene>
    <name evidence="1" type="ORF">MEUPH1_LOCUS24167</name>
</gene>
<dbReference type="Proteomes" id="UP001160148">
    <property type="component" value="Unassembled WGS sequence"/>
</dbReference>
<evidence type="ECO:0008006" key="3">
    <source>
        <dbReference type="Google" id="ProtNLM"/>
    </source>
</evidence>
<comment type="caution">
    <text evidence="1">The sequence shown here is derived from an EMBL/GenBank/DDBJ whole genome shotgun (WGS) entry which is preliminary data.</text>
</comment>
<name>A0AAV0XRL7_9HEMI</name>
<proteinExistence type="predicted"/>
<keyword evidence="2" id="KW-1185">Reference proteome</keyword>
<protein>
    <recommendedName>
        <fullName evidence="3">Peptidase aspartic putative domain-containing protein</fullName>
    </recommendedName>
</protein>
<reference evidence="1 2" key="1">
    <citation type="submission" date="2023-01" db="EMBL/GenBank/DDBJ databases">
        <authorList>
            <person name="Whitehead M."/>
        </authorList>
    </citation>
    <scope>NUCLEOTIDE SEQUENCE [LARGE SCALE GENOMIC DNA]</scope>
</reference>